<accession>A0A183E8Y7</accession>
<feature type="region of interest" description="Disordered" evidence="2">
    <location>
        <begin position="1"/>
        <end position="41"/>
    </location>
</feature>
<keyword evidence="5" id="KW-1185">Reference proteome</keyword>
<feature type="domain" description="SWIM-type" evidence="3">
    <location>
        <begin position="70"/>
        <end position="105"/>
    </location>
</feature>
<evidence type="ECO:0000256" key="1">
    <source>
        <dbReference type="PROSITE-ProRule" id="PRU00325"/>
    </source>
</evidence>
<dbReference type="Pfam" id="PF04434">
    <property type="entry name" value="SWIM"/>
    <property type="match status" value="1"/>
</dbReference>
<reference evidence="4 5" key="2">
    <citation type="submission" date="2018-11" db="EMBL/GenBank/DDBJ databases">
        <authorList>
            <consortium name="Pathogen Informatics"/>
        </authorList>
    </citation>
    <scope>NUCLEOTIDE SEQUENCE [LARGE SCALE GENOMIC DNA]</scope>
</reference>
<evidence type="ECO:0000313" key="6">
    <source>
        <dbReference type="WBParaSite" id="GPUH_0001745001-mRNA-1"/>
    </source>
</evidence>
<dbReference type="InterPro" id="IPR007527">
    <property type="entry name" value="Znf_SWIM"/>
</dbReference>
<evidence type="ECO:0000313" key="4">
    <source>
        <dbReference type="EMBL" id="VDN29776.1"/>
    </source>
</evidence>
<gene>
    <name evidence="4" type="ORF">GPUH_LOCUS17428</name>
</gene>
<sequence>MFPERSHNKKPSAKQLGDKGYSNLVSPNGARERHSSGEYSISYPSSRTYVRLLNPMTFAVRAGDGVPHFVEVTHHGEADDVLQWYCSCELRLRCAHIISVMLVHFPYELQKINDSLTW</sequence>
<dbReference type="EMBL" id="UYRT01085161">
    <property type="protein sequence ID" value="VDN29776.1"/>
    <property type="molecule type" value="Genomic_DNA"/>
</dbReference>
<keyword evidence="1" id="KW-0862">Zinc</keyword>
<dbReference type="GO" id="GO:0008270">
    <property type="term" value="F:zinc ion binding"/>
    <property type="evidence" value="ECO:0007669"/>
    <property type="project" value="UniProtKB-KW"/>
</dbReference>
<dbReference type="PROSITE" id="PS50966">
    <property type="entry name" value="ZF_SWIM"/>
    <property type="match status" value="1"/>
</dbReference>
<protein>
    <submittedName>
        <fullName evidence="6">SWIM-type domain-containing protein</fullName>
    </submittedName>
</protein>
<name>A0A183E8Y7_9BILA</name>
<dbReference type="WBParaSite" id="GPUH_0001745001-mRNA-1">
    <property type="protein sequence ID" value="GPUH_0001745001-mRNA-1"/>
    <property type="gene ID" value="GPUH_0001745001"/>
</dbReference>
<keyword evidence="1" id="KW-0479">Metal-binding</keyword>
<proteinExistence type="predicted"/>
<evidence type="ECO:0000256" key="2">
    <source>
        <dbReference type="SAM" id="MobiDB-lite"/>
    </source>
</evidence>
<evidence type="ECO:0000259" key="3">
    <source>
        <dbReference type="PROSITE" id="PS50966"/>
    </source>
</evidence>
<keyword evidence="1" id="KW-0863">Zinc-finger</keyword>
<evidence type="ECO:0000313" key="5">
    <source>
        <dbReference type="Proteomes" id="UP000271098"/>
    </source>
</evidence>
<dbReference type="AlphaFoldDB" id="A0A183E8Y7"/>
<reference evidence="6" key="1">
    <citation type="submission" date="2016-06" db="UniProtKB">
        <authorList>
            <consortium name="WormBaseParasite"/>
        </authorList>
    </citation>
    <scope>IDENTIFICATION</scope>
</reference>
<organism evidence="6">
    <name type="scientific">Gongylonema pulchrum</name>
    <dbReference type="NCBI Taxonomy" id="637853"/>
    <lineage>
        <taxon>Eukaryota</taxon>
        <taxon>Metazoa</taxon>
        <taxon>Ecdysozoa</taxon>
        <taxon>Nematoda</taxon>
        <taxon>Chromadorea</taxon>
        <taxon>Rhabditida</taxon>
        <taxon>Spirurina</taxon>
        <taxon>Spiruromorpha</taxon>
        <taxon>Spiruroidea</taxon>
        <taxon>Gongylonematidae</taxon>
        <taxon>Gongylonema</taxon>
    </lineage>
</organism>
<dbReference type="Proteomes" id="UP000271098">
    <property type="component" value="Unassembled WGS sequence"/>
</dbReference>